<dbReference type="Proteomes" id="UP000321570">
    <property type="component" value="Unassembled WGS sequence"/>
</dbReference>
<accession>A0A564YBA1</accession>
<gene>
    <name evidence="1" type="ORF">WMSIL1_LOCUS1652</name>
    <name evidence="2" type="ORF">WMSIL1_LOCUS4737</name>
</gene>
<reference evidence="2 3" key="1">
    <citation type="submission" date="2019-07" db="EMBL/GenBank/DDBJ databases">
        <authorList>
            <person name="Jastrzebski P J."/>
            <person name="Paukszto L."/>
            <person name="Jastrzebski P J."/>
        </authorList>
    </citation>
    <scope>NUCLEOTIDE SEQUENCE [LARGE SCALE GENOMIC DNA]</scope>
    <source>
        <strain evidence="2 3">WMS-il1</strain>
    </source>
</reference>
<dbReference type="AlphaFoldDB" id="A0A564YBA1"/>
<dbReference type="EMBL" id="CABIJS010000038">
    <property type="protein sequence ID" value="VUZ40667.1"/>
    <property type="molecule type" value="Genomic_DNA"/>
</dbReference>
<dbReference type="EMBL" id="CABIJS010000136">
    <property type="protein sequence ID" value="VUZ44542.1"/>
    <property type="molecule type" value="Genomic_DNA"/>
</dbReference>
<organism evidence="2 3">
    <name type="scientific">Hymenolepis diminuta</name>
    <name type="common">Rat tapeworm</name>
    <dbReference type="NCBI Taxonomy" id="6216"/>
    <lineage>
        <taxon>Eukaryota</taxon>
        <taxon>Metazoa</taxon>
        <taxon>Spiralia</taxon>
        <taxon>Lophotrochozoa</taxon>
        <taxon>Platyhelminthes</taxon>
        <taxon>Cestoda</taxon>
        <taxon>Eucestoda</taxon>
        <taxon>Cyclophyllidea</taxon>
        <taxon>Hymenolepididae</taxon>
        <taxon>Hymenolepis</taxon>
    </lineage>
</organism>
<evidence type="ECO:0000313" key="3">
    <source>
        <dbReference type="Proteomes" id="UP000321570"/>
    </source>
</evidence>
<name>A0A564YBA1_HYMDI</name>
<protein>
    <submittedName>
        <fullName evidence="2">Uncharacterized protein</fullName>
    </submittedName>
</protein>
<evidence type="ECO:0000313" key="2">
    <source>
        <dbReference type="EMBL" id="VUZ44542.1"/>
    </source>
</evidence>
<keyword evidence="3" id="KW-1185">Reference proteome</keyword>
<proteinExistence type="predicted"/>
<evidence type="ECO:0000313" key="1">
    <source>
        <dbReference type="EMBL" id="VUZ40667.1"/>
    </source>
</evidence>
<sequence length="54" mass="6508">MSYLQPMDPIDLNYASYRYFNVAMREDENVHNYVGIVNRLCTSFRFCFLEEGQF</sequence>